<dbReference type="InterPro" id="IPR035595">
    <property type="entry name" value="UDP_glycos_trans_CS"/>
</dbReference>
<reference evidence="7" key="1">
    <citation type="submission" date="2025-08" db="UniProtKB">
        <authorList>
            <consortium name="RefSeq"/>
        </authorList>
    </citation>
    <scope>IDENTIFICATION</scope>
</reference>
<keyword evidence="6" id="KW-1185">Reference proteome</keyword>
<evidence type="ECO:0000256" key="3">
    <source>
        <dbReference type="ARBA" id="ARBA00022679"/>
    </source>
</evidence>
<evidence type="ECO:0000256" key="2">
    <source>
        <dbReference type="ARBA" id="ARBA00022676"/>
    </source>
</evidence>
<dbReference type="Gene3D" id="3.40.50.2000">
    <property type="entry name" value="Glycogen Phosphorylase B"/>
    <property type="match status" value="2"/>
</dbReference>
<dbReference type="FunFam" id="3.40.50.2000:FF:000071">
    <property type="entry name" value="Glycosyltransferase"/>
    <property type="match status" value="1"/>
</dbReference>
<dbReference type="FunFam" id="3.40.50.2000:FF:000047">
    <property type="entry name" value="Glycosyltransferase"/>
    <property type="match status" value="1"/>
</dbReference>
<keyword evidence="3 4" id="KW-0808">Transferase</keyword>
<dbReference type="PANTHER" id="PTHR48047">
    <property type="entry name" value="GLYCOSYLTRANSFERASE"/>
    <property type="match status" value="1"/>
</dbReference>
<sequence length="482" mass="52941">MGSEAAPHQLRIFFFPYMAAGHMIPMLDMAKLFAGRGVASTIITTPSNTALVTSTIRRANSNSISLLCLPLPPAAHTGLPDGWDASASIGHLDFQSVHHAVALLRRPIHHLLADHQPDCLISDMFLPWTTDIAHELGIPRLIFHGMGFFSLCVLHHLEHCRPQDNVASDDKPFIVPGLPHPIEMTRSHLPAPLKSNTDFNRLLEEMHEAEAESYGVVVNSCYEMEPQYAEHYTKIIGKKAWCVGPVSLCDKSATYTVERVGEKASVDHGGCLAWLDSKKPRSVLYVCFGSLIQFTAAQLGEIALGLQASGRAFVWVVRAEGAEAVERLSEGFEERSEGRGMIIRGWAPQVLILNHEAVGGFLTHCGWNSVLEGVSAGVPMVTWPIFADQSFNEKLVVDVLEIGVRVGARIAGEGEEMVVKSEKIDRAVDWVMGSGEEADGRRTRARRLGEVARRAVEEGGSSYKDVGRLMEELMLAPERVRE</sequence>
<comment type="similarity">
    <text evidence="1 4">Belongs to the UDP-glycosyltransferase family.</text>
</comment>
<dbReference type="RefSeq" id="XP_010927032.1">
    <property type="nucleotide sequence ID" value="XM_010928730.1"/>
</dbReference>
<dbReference type="PROSITE" id="PS00375">
    <property type="entry name" value="UDPGT"/>
    <property type="match status" value="1"/>
</dbReference>
<protein>
    <recommendedName>
        <fullName evidence="5">Glycosyltransferase</fullName>
        <ecNumber evidence="5">2.4.1.-</ecNumber>
    </recommendedName>
</protein>
<evidence type="ECO:0000256" key="4">
    <source>
        <dbReference type="RuleBase" id="RU003718"/>
    </source>
</evidence>
<evidence type="ECO:0000313" key="7">
    <source>
        <dbReference type="RefSeq" id="XP_010927032.1"/>
    </source>
</evidence>
<evidence type="ECO:0000256" key="5">
    <source>
        <dbReference type="RuleBase" id="RU362057"/>
    </source>
</evidence>
<dbReference type="PANTHER" id="PTHR48047:SF45">
    <property type="entry name" value="SCOPOLETIN GLUCOSYLTRANSFERASE-LIKE"/>
    <property type="match status" value="1"/>
</dbReference>
<dbReference type="AlphaFoldDB" id="A0A6I9RR38"/>
<dbReference type="Proteomes" id="UP000504607">
    <property type="component" value="Chromosome 1"/>
</dbReference>
<dbReference type="CDD" id="cd03784">
    <property type="entry name" value="GT1_Gtf-like"/>
    <property type="match status" value="1"/>
</dbReference>
<dbReference type="OrthoDB" id="731962at2759"/>
<organism evidence="6 7">
    <name type="scientific">Elaeis guineensis var. tenera</name>
    <name type="common">Oil palm</name>
    <dbReference type="NCBI Taxonomy" id="51953"/>
    <lineage>
        <taxon>Eukaryota</taxon>
        <taxon>Viridiplantae</taxon>
        <taxon>Streptophyta</taxon>
        <taxon>Embryophyta</taxon>
        <taxon>Tracheophyta</taxon>
        <taxon>Spermatophyta</taxon>
        <taxon>Magnoliopsida</taxon>
        <taxon>Liliopsida</taxon>
        <taxon>Arecaceae</taxon>
        <taxon>Arecoideae</taxon>
        <taxon>Cocoseae</taxon>
        <taxon>Elaeidinae</taxon>
        <taxon>Elaeis</taxon>
    </lineage>
</organism>
<dbReference type="SUPFAM" id="SSF53756">
    <property type="entry name" value="UDP-Glycosyltransferase/glycogen phosphorylase"/>
    <property type="match status" value="1"/>
</dbReference>
<gene>
    <name evidence="7" type="primary">LOC105049155</name>
</gene>
<evidence type="ECO:0000313" key="6">
    <source>
        <dbReference type="Proteomes" id="UP000504607"/>
    </source>
</evidence>
<dbReference type="EC" id="2.4.1.-" evidence="5"/>
<proteinExistence type="inferred from homology"/>
<keyword evidence="2 4" id="KW-0328">Glycosyltransferase</keyword>
<dbReference type="GO" id="GO:0035251">
    <property type="term" value="F:UDP-glucosyltransferase activity"/>
    <property type="evidence" value="ECO:0007669"/>
    <property type="project" value="TreeGrafter"/>
</dbReference>
<name>A0A6I9RR38_ELAGV</name>
<evidence type="ECO:0000256" key="1">
    <source>
        <dbReference type="ARBA" id="ARBA00009995"/>
    </source>
</evidence>
<dbReference type="Pfam" id="PF00201">
    <property type="entry name" value="UDPGT"/>
    <property type="match status" value="1"/>
</dbReference>
<dbReference type="InParanoid" id="A0A6I9RR38"/>
<dbReference type="InterPro" id="IPR002213">
    <property type="entry name" value="UDP_glucos_trans"/>
</dbReference>
<accession>A0A6I9RR38</accession>